<gene>
    <name evidence="1" type="ORF">HOLleu_43279</name>
</gene>
<comment type="caution">
    <text evidence="1">The sequence shown here is derived from an EMBL/GenBank/DDBJ whole genome shotgun (WGS) entry which is preliminary data.</text>
</comment>
<evidence type="ECO:0000313" key="1">
    <source>
        <dbReference type="EMBL" id="KAJ8018632.1"/>
    </source>
</evidence>
<name>A0A9Q1BBP3_HOLLE</name>
<evidence type="ECO:0000313" key="2">
    <source>
        <dbReference type="Proteomes" id="UP001152320"/>
    </source>
</evidence>
<organism evidence="1 2">
    <name type="scientific">Holothuria leucospilota</name>
    <name type="common">Black long sea cucumber</name>
    <name type="synonym">Mertensiothuria leucospilota</name>
    <dbReference type="NCBI Taxonomy" id="206669"/>
    <lineage>
        <taxon>Eukaryota</taxon>
        <taxon>Metazoa</taxon>
        <taxon>Echinodermata</taxon>
        <taxon>Eleutherozoa</taxon>
        <taxon>Echinozoa</taxon>
        <taxon>Holothuroidea</taxon>
        <taxon>Aspidochirotacea</taxon>
        <taxon>Aspidochirotida</taxon>
        <taxon>Holothuriidae</taxon>
        <taxon>Holothuria</taxon>
    </lineage>
</organism>
<protein>
    <submittedName>
        <fullName evidence="1">RNA-directed DNA polymerase from mobile element jockey</fullName>
    </submittedName>
</protein>
<dbReference type="EMBL" id="JAIZAY010000257">
    <property type="protein sequence ID" value="KAJ8018632.1"/>
    <property type="molecule type" value="Genomic_DNA"/>
</dbReference>
<proteinExistence type="predicted"/>
<dbReference type="AlphaFoldDB" id="A0A9Q1BBP3"/>
<reference evidence="1" key="1">
    <citation type="submission" date="2021-10" db="EMBL/GenBank/DDBJ databases">
        <title>Tropical sea cucumber genome reveals ecological adaptation and Cuvierian tubules defense mechanism.</title>
        <authorList>
            <person name="Chen T."/>
        </authorList>
    </citation>
    <scope>NUCLEOTIDE SEQUENCE</scope>
    <source>
        <strain evidence="1">Nanhai2018</strain>
        <tissue evidence="1">Muscle</tissue>
    </source>
</reference>
<keyword evidence="1" id="KW-0808">Transferase</keyword>
<keyword evidence="2" id="KW-1185">Reference proteome</keyword>
<sequence length="193" mass="22690">MATDTLSQLNIWFESNKLTLHVDKTSFTIFHARKNCNHACIESFYFNGTRIRKSHFTQYLGLVIDENLTWKQHVNDLRNSLLKYIGIFHHIGDILPADTAIQIYYSFIYSRLTYAIEVYGTACTTVIKPLQTFQNRILKLLLKKPRRFNTNQLYLDCKVLKINDIHMYCMGVIVFKVDLKSRITRIYILEVGK</sequence>
<keyword evidence="1" id="KW-0548">Nucleotidyltransferase</keyword>
<keyword evidence="1" id="KW-0695">RNA-directed DNA polymerase</keyword>
<dbReference type="Proteomes" id="UP001152320">
    <property type="component" value="Unassembled WGS sequence"/>
</dbReference>
<accession>A0A9Q1BBP3</accession>
<dbReference type="GO" id="GO:0003964">
    <property type="term" value="F:RNA-directed DNA polymerase activity"/>
    <property type="evidence" value="ECO:0007669"/>
    <property type="project" value="UniProtKB-KW"/>
</dbReference>
<dbReference type="OrthoDB" id="445826at2759"/>